<reference evidence="25" key="1">
    <citation type="submission" date="2023-11" db="EMBL/GenBank/DDBJ databases">
        <title>Genome assemblies of two species of porcelain crab, Petrolisthes cinctipes and Petrolisthes manimaculis (Anomura: Porcellanidae).</title>
        <authorList>
            <person name="Angst P."/>
        </authorList>
    </citation>
    <scope>NUCLEOTIDE SEQUENCE</scope>
    <source>
        <strain evidence="25">PB745_02</strain>
        <tissue evidence="25">Gill</tissue>
    </source>
</reference>
<evidence type="ECO:0000256" key="6">
    <source>
        <dbReference type="ARBA" id="ARBA00012477"/>
    </source>
</evidence>
<keyword evidence="14" id="KW-0862">Zinc</keyword>
<keyword evidence="17" id="KW-0539">Nucleus</keyword>
<dbReference type="PANTHER" id="PTHR12553">
    <property type="entry name" value="ZINC PHOSPHODIESTERASE ELAC PROTEIN 2"/>
    <property type="match status" value="1"/>
</dbReference>
<evidence type="ECO:0000256" key="10">
    <source>
        <dbReference type="ARBA" id="ARBA00022722"/>
    </source>
</evidence>
<comment type="cofactor">
    <cofactor evidence="2">
        <name>Zn(2+)</name>
        <dbReference type="ChEBI" id="CHEBI:29105"/>
    </cofactor>
</comment>
<evidence type="ECO:0000256" key="1">
    <source>
        <dbReference type="ARBA" id="ARBA00000402"/>
    </source>
</evidence>
<evidence type="ECO:0000256" key="17">
    <source>
        <dbReference type="ARBA" id="ARBA00023242"/>
    </source>
</evidence>
<comment type="caution">
    <text evidence="25">The sequence shown here is derived from an EMBL/GenBank/DDBJ whole genome shotgun (WGS) entry which is preliminary data.</text>
</comment>
<dbReference type="GO" id="GO:0005634">
    <property type="term" value="C:nucleus"/>
    <property type="evidence" value="ECO:0007669"/>
    <property type="project" value="UniProtKB-SubCell"/>
</dbReference>
<dbReference type="SUPFAM" id="SSF56281">
    <property type="entry name" value="Metallo-hydrolase/oxidoreductase"/>
    <property type="match status" value="2"/>
</dbReference>
<dbReference type="CDD" id="cd07718">
    <property type="entry name" value="RNaseZ_ELAC1_ELAC2-C-term-like_MBL-fold"/>
    <property type="match status" value="1"/>
</dbReference>
<evidence type="ECO:0000256" key="9">
    <source>
        <dbReference type="ARBA" id="ARBA00022694"/>
    </source>
</evidence>
<comment type="subcellular location">
    <subcellularLocation>
        <location evidence="4">Mitochondrion matrix</location>
    </subcellularLocation>
    <subcellularLocation>
        <location evidence="3">Nucleus</location>
    </subcellularLocation>
</comment>
<dbReference type="Pfam" id="PF13691">
    <property type="entry name" value="Lactamase_B_4"/>
    <property type="match status" value="1"/>
</dbReference>
<comment type="subunit">
    <text evidence="23">Homodimer. Interacts with PTCD1.</text>
</comment>
<evidence type="ECO:0000256" key="4">
    <source>
        <dbReference type="ARBA" id="ARBA00004305"/>
    </source>
</evidence>
<dbReference type="EMBL" id="JAWZYT010000092">
    <property type="protein sequence ID" value="KAK4328207.1"/>
    <property type="molecule type" value="Genomic_DNA"/>
</dbReference>
<keyword evidence="10" id="KW-0540">Nuclease</keyword>
<dbReference type="GO" id="GO:0046872">
    <property type="term" value="F:metal ion binding"/>
    <property type="evidence" value="ECO:0007669"/>
    <property type="project" value="UniProtKB-KW"/>
</dbReference>
<keyword evidence="15" id="KW-0809">Transit peptide</keyword>
<dbReference type="PANTHER" id="PTHR12553:SF49">
    <property type="entry name" value="ZINC PHOSPHODIESTERASE ELAC PROTEIN 2"/>
    <property type="match status" value="1"/>
</dbReference>
<evidence type="ECO:0000256" key="14">
    <source>
        <dbReference type="ARBA" id="ARBA00022833"/>
    </source>
</evidence>
<evidence type="ECO:0000256" key="15">
    <source>
        <dbReference type="ARBA" id="ARBA00022946"/>
    </source>
</evidence>
<keyword evidence="8" id="KW-0597">Phosphoprotein</keyword>
<dbReference type="FunFam" id="3.60.15.10:FF:000014">
    <property type="entry name" value="Zinc phosphodiesterase ELAC protein 2"/>
    <property type="match status" value="1"/>
</dbReference>
<evidence type="ECO:0000256" key="23">
    <source>
        <dbReference type="ARBA" id="ARBA00047136"/>
    </source>
</evidence>
<evidence type="ECO:0000256" key="8">
    <source>
        <dbReference type="ARBA" id="ARBA00022553"/>
    </source>
</evidence>
<evidence type="ECO:0000256" key="5">
    <source>
        <dbReference type="ARBA" id="ARBA00007823"/>
    </source>
</evidence>
<evidence type="ECO:0000313" key="25">
    <source>
        <dbReference type="EMBL" id="KAK4328206.1"/>
    </source>
</evidence>
<dbReference type="EMBL" id="JAWZYT010000092">
    <property type="protein sequence ID" value="KAK4328205.1"/>
    <property type="molecule type" value="Genomic_DNA"/>
</dbReference>
<organism evidence="25 26">
    <name type="scientific">Petrolisthes manimaculis</name>
    <dbReference type="NCBI Taxonomy" id="1843537"/>
    <lineage>
        <taxon>Eukaryota</taxon>
        <taxon>Metazoa</taxon>
        <taxon>Ecdysozoa</taxon>
        <taxon>Arthropoda</taxon>
        <taxon>Crustacea</taxon>
        <taxon>Multicrustacea</taxon>
        <taxon>Malacostraca</taxon>
        <taxon>Eumalacostraca</taxon>
        <taxon>Eucarida</taxon>
        <taxon>Decapoda</taxon>
        <taxon>Pleocyemata</taxon>
        <taxon>Anomura</taxon>
        <taxon>Galatheoidea</taxon>
        <taxon>Porcellanidae</taxon>
        <taxon>Petrolisthes</taxon>
    </lineage>
</organism>
<keyword evidence="13" id="KW-0378">Hydrolase</keyword>
<dbReference type="EMBL" id="JAWZYT010000092">
    <property type="protein sequence ID" value="KAK4328206.1"/>
    <property type="molecule type" value="Genomic_DNA"/>
</dbReference>
<proteinExistence type="inferred from homology"/>
<dbReference type="InterPro" id="IPR047151">
    <property type="entry name" value="RNZ2-like"/>
</dbReference>
<accession>A0AAE1UPH3</accession>
<evidence type="ECO:0000256" key="22">
    <source>
        <dbReference type="ARBA" id="ARBA00046098"/>
    </source>
</evidence>
<evidence type="ECO:0000256" key="12">
    <source>
        <dbReference type="ARBA" id="ARBA00022759"/>
    </source>
</evidence>
<evidence type="ECO:0000256" key="16">
    <source>
        <dbReference type="ARBA" id="ARBA00023128"/>
    </source>
</evidence>
<dbReference type="InterPro" id="IPR036866">
    <property type="entry name" value="RibonucZ/Hydroxyglut_hydro"/>
</dbReference>
<evidence type="ECO:0000256" key="2">
    <source>
        <dbReference type="ARBA" id="ARBA00001947"/>
    </source>
</evidence>
<dbReference type="GO" id="GO:1990180">
    <property type="term" value="P:mitochondrial tRNA 3'-end processing"/>
    <property type="evidence" value="ECO:0007669"/>
    <property type="project" value="TreeGrafter"/>
</dbReference>
<keyword evidence="16" id="KW-0496">Mitochondrion</keyword>
<evidence type="ECO:0000313" key="26">
    <source>
        <dbReference type="Proteomes" id="UP001292094"/>
    </source>
</evidence>
<gene>
    <name evidence="25" type="ORF">Pmani_001327</name>
</gene>
<evidence type="ECO:0000256" key="7">
    <source>
        <dbReference type="ARBA" id="ARBA00013357"/>
    </source>
</evidence>
<evidence type="ECO:0000256" key="3">
    <source>
        <dbReference type="ARBA" id="ARBA00004123"/>
    </source>
</evidence>
<keyword evidence="12" id="KW-0255">Endonuclease</keyword>
<dbReference type="InterPro" id="IPR027794">
    <property type="entry name" value="tRNase_Z_dom"/>
</dbReference>
<evidence type="ECO:0000256" key="19">
    <source>
        <dbReference type="ARBA" id="ARBA00030729"/>
    </source>
</evidence>
<dbReference type="Pfam" id="PF23023">
    <property type="entry name" value="Anti-Pycsar_Apyc1"/>
    <property type="match status" value="1"/>
</dbReference>
<evidence type="ECO:0000256" key="13">
    <source>
        <dbReference type="ARBA" id="ARBA00022801"/>
    </source>
</evidence>
<dbReference type="GO" id="GO:0042645">
    <property type="term" value="C:mitochondrial nucleoid"/>
    <property type="evidence" value="ECO:0007669"/>
    <property type="project" value="UniProtKB-ARBA"/>
</dbReference>
<evidence type="ECO:0000256" key="20">
    <source>
        <dbReference type="ARBA" id="ARBA00032104"/>
    </source>
</evidence>
<evidence type="ECO:0000256" key="21">
    <source>
        <dbReference type="ARBA" id="ARBA00032616"/>
    </source>
</evidence>
<protein>
    <recommendedName>
        <fullName evidence="7">Zinc phosphodiesterase ELAC protein 2</fullName>
        <ecNumber evidence="6">3.1.26.11</ecNumber>
    </recommendedName>
    <alternativeName>
        <fullName evidence="21">ElaC homolog protein 2</fullName>
    </alternativeName>
    <alternativeName>
        <fullName evidence="19">Ribonuclease Z 2</fullName>
    </alternativeName>
    <alternativeName>
        <fullName evidence="20">tRNA 3 endonuclease 2</fullName>
    </alternativeName>
    <alternativeName>
        <fullName evidence="18">tRNase Z 2</fullName>
    </alternativeName>
</protein>
<dbReference type="GO" id="GO:0042781">
    <property type="term" value="F:3'-tRNA processing endoribonuclease activity"/>
    <property type="evidence" value="ECO:0007669"/>
    <property type="project" value="UniProtKB-EC"/>
</dbReference>
<keyword evidence="26" id="KW-1185">Reference proteome</keyword>
<comment type="catalytic activity">
    <reaction evidence="1">
        <text>Endonucleolytic cleavage of RNA, removing extra 3' nucleotides from tRNA precursor, generating 3' termini of tRNAs. A 3'-hydroxy group is left at the tRNA terminus and a 5'-phosphoryl group is left at the trailer molecule.</text>
        <dbReference type="EC" id="3.1.26.11"/>
    </reaction>
</comment>
<dbReference type="Proteomes" id="UP001292094">
    <property type="component" value="Unassembled WGS sequence"/>
</dbReference>
<sequence length="840" mass="94295">MPKKVDVKGLQEQRLAHRQKVRKYPPSKVYLQVLGSGAPGAPRSLYVFTEQARYLFNCGEGTQRLAHEHKVKLGMVEHILVTHKSWENIGGLPGMLLTLQDTGVPHVTLHGPPGIDSLYYDTRHFMQFRDLKIFYRDYEENGGKFGERNDPLIVQNVPLWAKPTDSTLPDSPIESPCVEGALEEVEELYAHERSRQKKRSLIHLDATERAAKRHKQDISVKCRNLVMAYICRPPPKAGALLLEKCVTAGVPPGPLLGELKSGKDVTLPNGTIVRAADVTAPDDPGPVFIVVEAPTEQYLDALLESEALALYQSGANSKGDLADVVVHFTPANVMEHPRYRQWMSRFSPLTSHIIINETSSCMGSKAVHRIQYKLNLLSDSLFPLLSDKGIPIKETTGSDDTDWDQENGDVKLMEQNGDNESLEKAEGINFNSDVGPTHQATTLLTYHIRPKINIDRSNALVLEPHSYIQECYEVKTFESILDQTKSKLEATDGSTLKTDSYPNVIFLGTGSCMPNKTRNTSGVLLNISSEKVLIMDCGEGTYGQLVRLLGVAKSDQVLRKLTAVYVSHLHADHHIGFIRLLQARRKAFHQVGIDNVPKLLLFAPNKIMIYLSSYHINFEPIINDFTLYGNQNLLSTNFQLDHDSYTNVCSQLDMKKIEMTFVIHCPNSFGVAWTHNDGWKIVYSGDTMPCKGLVNIGHDCDLLIHEATMEDELEEDAKIKTHCTTSQAIQVGQDMNARFILLTHFSQRYAKVPIINDLPINVGIAFDNMKVSLSAMPILHLMNEALVSMFAENYDDMLEKTARKRIARERLEKQLEEHKDPNGLLLYRPPVHSGRSEKTY</sequence>
<feature type="domain" description="tRNase Z endonuclease" evidence="24">
    <location>
        <begin position="44"/>
        <end position="91"/>
    </location>
</feature>
<keyword evidence="9" id="KW-0819">tRNA processing</keyword>
<dbReference type="EC" id="3.1.26.11" evidence="6"/>
<comment type="similarity">
    <text evidence="5">Belongs to the RNase Z family.</text>
</comment>
<name>A0AAE1UPH3_9EUCA</name>
<evidence type="ECO:0000256" key="18">
    <source>
        <dbReference type="ARBA" id="ARBA00030689"/>
    </source>
</evidence>
<comment type="function">
    <text evidence="22">Zinc phosphodiesterase, which displays mitochondrial tRNA 3'-processing endonuclease activity. Involved in tRNA maturation, by removing a 3'-trailer from precursor tRNA. Associates with mitochondrial DNA complexes at the nucleoids to initiate RNA processing and ribosome assembly.</text>
</comment>
<keyword evidence="11" id="KW-0479">Metal-binding</keyword>
<dbReference type="AlphaFoldDB" id="A0AAE1UPH3"/>
<evidence type="ECO:0000259" key="24">
    <source>
        <dbReference type="Pfam" id="PF13691"/>
    </source>
</evidence>
<evidence type="ECO:0000256" key="11">
    <source>
        <dbReference type="ARBA" id="ARBA00022723"/>
    </source>
</evidence>
<dbReference type="Gene3D" id="3.60.15.10">
    <property type="entry name" value="Ribonuclease Z/Hydroxyacylglutathione hydrolase-like"/>
    <property type="match status" value="2"/>
</dbReference>